<sequence>MKLKTYTRAATVSLFLAVAILGYQFVTTMKAVDSAREDAIQAWASANPDSAETVTRYREICQGGPVEQPTNQAPVRPITFAECAAQLGNDSLAEVIEHAADSVVAPAPLRWL</sequence>
<protein>
    <submittedName>
        <fullName evidence="1">Uncharacterized protein</fullName>
    </submittedName>
</protein>
<dbReference type="RefSeq" id="WP_092320897.1">
    <property type="nucleotide sequence ID" value="NZ_FNTJ01000003.1"/>
</dbReference>
<name>A0A1H5A2U3_9PSED</name>
<evidence type="ECO:0000313" key="2">
    <source>
        <dbReference type="Proteomes" id="UP000198982"/>
    </source>
</evidence>
<reference evidence="2" key="1">
    <citation type="submission" date="2016-10" db="EMBL/GenBank/DDBJ databases">
        <authorList>
            <person name="Varghese N."/>
            <person name="Submissions S."/>
        </authorList>
    </citation>
    <scope>NUCLEOTIDE SEQUENCE [LARGE SCALE GENOMIC DNA]</scope>
    <source>
        <strain evidence="2">DSM 9751</strain>
    </source>
</reference>
<accession>A0A1H5A2U3</accession>
<dbReference type="AlphaFoldDB" id="A0A1H5A2U3"/>
<proteinExistence type="predicted"/>
<evidence type="ECO:0000313" key="1">
    <source>
        <dbReference type="EMBL" id="SED36094.1"/>
    </source>
</evidence>
<gene>
    <name evidence="1" type="ORF">SAMN05216178_6937</name>
</gene>
<dbReference type="EMBL" id="FNTJ01000003">
    <property type="protein sequence ID" value="SED36094.1"/>
    <property type="molecule type" value="Genomic_DNA"/>
</dbReference>
<keyword evidence="2" id="KW-1185">Reference proteome</keyword>
<dbReference type="Proteomes" id="UP000198982">
    <property type="component" value="Unassembled WGS sequence"/>
</dbReference>
<organism evidence="1 2">
    <name type="scientific">Pseudomonas saponiphila</name>
    <dbReference type="NCBI Taxonomy" id="556534"/>
    <lineage>
        <taxon>Bacteria</taxon>
        <taxon>Pseudomonadati</taxon>
        <taxon>Pseudomonadota</taxon>
        <taxon>Gammaproteobacteria</taxon>
        <taxon>Pseudomonadales</taxon>
        <taxon>Pseudomonadaceae</taxon>
        <taxon>Pseudomonas</taxon>
    </lineage>
</organism>